<evidence type="ECO:0000313" key="1">
    <source>
        <dbReference type="EMBL" id="GBM70322.1"/>
    </source>
</evidence>
<reference evidence="1 2" key="1">
    <citation type="journal article" date="2019" name="Sci. Rep.">
        <title>Orb-weaving spider Araneus ventricosus genome elucidates the spidroin gene catalogue.</title>
        <authorList>
            <person name="Kono N."/>
            <person name="Nakamura H."/>
            <person name="Ohtoshi R."/>
            <person name="Moran D.A.P."/>
            <person name="Shinohara A."/>
            <person name="Yoshida Y."/>
            <person name="Fujiwara M."/>
            <person name="Mori M."/>
            <person name="Tomita M."/>
            <person name="Arakawa K."/>
        </authorList>
    </citation>
    <scope>NUCLEOTIDE SEQUENCE [LARGE SCALE GENOMIC DNA]</scope>
</reference>
<organism evidence="1 2">
    <name type="scientific">Araneus ventricosus</name>
    <name type="common">Orbweaver spider</name>
    <name type="synonym">Epeira ventricosa</name>
    <dbReference type="NCBI Taxonomy" id="182803"/>
    <lineage>
        <taxon>Eukaryota</taxon>
        <taxon>Metazoa</taxon>
        <taxon>Ecdysozoa</taxon>
        <taxon>Arthropoda</taxon>
        <taxon>Chelicerata</taxon>
        <taxon>Arachnida</taxon>
        <taxon>Araneae</taxon>
        <taxon>Araneomorphae</taxon>
        <taxon>Entelegynae</taxon>
        <taxon>Araneoidea</taxon>
        <taxon>Araneidae</taxon>
        <taxon>Araneus</taxon>
    </lineage>
</organism>
<sequence length="85" mass="9462">MFACLALEGTRWPGLDFGSRGFQVRSPIQLRSTMCVGLMHVRHPGWNILSVLWRESLDGVAGLDEAFVICPRFNPLTGLFSQPSN</sequence>
<gene>
    <name evidence="1" type="ORF">AVEN_102657_1</name>
</gene>
<comment type="caution">
    <text evidence="1">The sequence shown here is derived from an EMBL/GenBank/DDBJ whole genome shotgun (WGS) entry which is preliminary data.</text>
</comment>
<keyword evidence="2" id="KW-1185">Reference proteome</keyword>
<protein>
    <submittedName>
        <fullName evidence="1">Uncharacterized protein</fullName>
    </submittedName>
</protein>
<dbReference type="AlphaFoldDB" id="A0A4Y2HYL4"/>
<dbReference type="Proteomes" id="UP000499080">
    <property type="component" value="Unassembled WGS sequence"/>
</dbReference>
<accession>A0A4Y2HYL4</accession>
<evidence type="ECO:0000313" key="2">
    <source>
        <dbReference type="Proteomes" id="UP000499080"/>
    </source>
</evidence>
<proteinExistence type="predicted"/>
<dbReference type="EMBL" id="BGPR01002245">
    <property type="protein sequence ID" value="GBM70322.1"/>
    <property type="molecule type" value="Genomic_DNA"/>
</dbReference>
<name>A0A4Y2HYL4_ARAVE</name>